<dbReference type="Proteomes" id="UP001500604">
    <property type="component" value="Unassembled WGS sequence"/>
</dbReference>
<protein>
    <submittedName>
        <fullName evidence="1">Uncharacterized protein</fullName>
    </submittedName>
</protein>
<proteinExistence type="predicted"/>
<dbReference type="RefSeq" id="WP_345197486.1">
    <property type="nucleotide sequence ID" value="NZ_BAABFL010000440.1"/>
</dbReference>
<comment type="caution">
    <text evidence="1">The sequence shown here is derived from an EMBL/GenBank/DDBJ whole genome shotgun (WGS) entry which is preliminary data.</text>
</comment>
<name>A0ABP8V7E5_9GAMM</name>
<reference evidence="2" key="1">
    <citation type="journal article" date="2019" name="Int. J. Syst. Evol. Microbiol.">
        <title>The Global Catalogue of Microorganisms (GCM) 10K type strain sequencing project: providing services to taxonomists for standard genome sequencing and annotation.</title>
        <authorList>
            <consortium name="The Broad Institute Genomics Platform"/>
            <consortium name="The Broad Institute Genome Sequencing Center for Infectious Disease"/>
            <person name="Wu L."/>
            <person name="Ma J."/>
        </authorList>
    </citation>
    <scope>NUCLEOTIDE SEQUENCE [LARGE SCALE GENOMIC DNA]</scope>
    <source>
        <strain evidence="2">JCM 17805</strain>
    </source>
</reference>
<dbReference type="EMBL" id="BAABFL010000440">
    <property type="protein sequence ID" value="GAA4651160.1"/>
    <property type="molecule type" value="Genomic_DNA"/>
</dbReference>
<accession>A0ABP8V7E5</accession>
<gene>
    <name evidence="1" type="ORF">GCM10023116_34430</name>
</gene>
<sequence>MRVFQSAILLAVVVGLVPGCSTWSEGIGRSLNRYPVEVIKTREDAGLRGIVTQVVTEGVREQAGEDQDVGLLDVVVETYSSDGLRIYEWVKGPVTDRHETLEMKWGNPVKRIVREGGEVTLRQTFRYDTLGNIIKLDPPAVEDNKATYLATGDYRMLPGSQAQKLSPCFDVAYFEDKQLLRRCGEDFLRVAELDAEGRALRYMTFPQGVDLIENIQLKESSQAVEFSYDPQGRMKNRAKYAEGGLLQAHRYTYGERGELVLEERESFGLYPKAEIVVYKDYRFDEQENWVERVIEYYQVKDKRRVLKKSERIKRAITYQVNK</sequence>
<evidence type="ECO:0000313" key="2">
    <source>
        <dbReference type="Proteomes" id="UP001500604"/>
    </source>
</evidence>
<organism evidence="1 2">
    <name type="scientific">Kistimonas scapharcae</name>
    <dbReference type="NCBI Taxonomy" id="1036133"/>
    <lineage>
        <taxon>Bacteria</taxon>
        <taxon>Pseudomonadati</taxon>
        <taxon>Pseudomonadota</taxon>
        <taxon>Gammaproteobacteria</taxon>
        <taxon>Oceanospirillales</taxon>
        <taxon>Endozoicomonadaceae</taxon>
        <taxon>Kistimonas</taxon>
    </lineage>
</organism>
<keyword evidence="2" id="KW-1185">Reference proteome</keyword>
<evidence type="ECO:0000313" key="1">
    <source>
        <dbReference type="EMBL" id="GAA4651160.1"/>
    </source>
</evidence>